<accession>A0A382Y5Q9</accession>
<protein>
    <submittedName>
        <fullName evidence="1">Uncharacterized protein</fullName>
    </submittedName>
</protein>
<name>A0A382Y5Q9_9ZZZZ</name>
<dbReference type="EMBL" id="UINC01173145">
    <property type="protein sequence ID" value="SVD78583.1"/>
    <property type="molecule type" value="Genomic_DNA"/>
</dbReference>
<feature type="non-terminal residue" evidence="1">
    <location>
        <position position="1"/>
    </location>
</feature>
<evidence type="ECO:0000313" key="1">
    <source>
        <dbReference type="EMBL" id="SVD78583.1"/>
    </source>
</evidence>
<gene>
    <name evidence="1" type="ORF">METZ01_LOCUS431437</name>
</gene>
<proteinExistence type="predicted"/>
<dbReference type="AlphaFoldDB" id="A0A382Y5Q9"/>
<reference evidence="1" key="1">
    <citation type="submission" date="2018-05" db="EMBL/GenBank/DDBJ databases">
        <authorList>
            <person name="Lanie J.A."/>
            <person name="Ng W.-L."/>
            <person name="Kazmierczak K.M."/>
            <person name="Andrzejewski T.M."/>
            <person name="Davidsen T.M."/>
            <person name="Wayne K.J."/>
            <person name="Tettelin H."/>
            <person name="Glass J.I."/>
            <person name="Rusch D."/>
            <person name="Podicherti R."/>
            <person name="Tsui H.-C.T."/>
            <person name="Winkler M.E."/>
        </authorList>
    </citation>
    <scope>NUCLEOTIDE SEQUENCE</scope>
</reference>
<organism evidence="1">
    <name type="scientific">marine metagenome</name>
    <dbReference type="NCBI Taxonomy" id="408172"/>
    <lineage>
        <taxon>unclassified sequences</taxon>
        <taxon>metagenomes</taxon>
        <taxon>ecological metagenomes</taxon>
    </lineage>
</organism>
<sequence length="141" mass="16121">VIVNHYSLRSMWRVVLASCLVVTLVGGVQAATTDAFGHKTDVEDPYRARLMDQLTKLDLKPDQVEAFQEHVNEYFAERNGSQRRIGRQGGAIDVRVRRDLRRVENRAVTAMASTLTLEQLEKYRRFVQIGNQQYMANAGLR</sequence>